<organism evidence="2 3">
    <name type="scientific">Xylaria grammica</name>
    <dbReference type="NCBI Taxonomy" id="363999"/>
    <lineage>
        <taxon>Eukaryota</taxon>
        <taxon>Fungi</taxon>
        <taxon>Dikarya</taxon>
        <taxon>Ascomycota</taxon>
        <taxon>Pezizomycotina</taxon>
        <taxon>Sordariomycetes</taxon>
        <taxon>Xylariomycetidae</taxon>
        <taxon>Xylariales</taxon>
        <taxon>Xylariaceae</taxon>
        <taxon>Xylaria</taxon>
    </lineage>
</organism>
<evidence type="ECO:0000259" key="1">
    <source>
        <dbReference type="PROSITE" id="PS50181"/>
    </source>
</evidence>
<evidence type="ECO:0000313" key="3">
    <source>
        <dbReference type="Proteomes" id="UP000286045"/>
    </source>
</evidence>
<proteinExistence type="predicted"/>
<keyword evidence="3" id="KW-1185">Reference proteome</keyword>
<evidence type="ECO:0000313" key="2">
    <source>
        <dbReference type="EMBL" id="RWA11052.1"/>
    </source>
</evidence>
<gene>
    <name evidence="2" type="ORF">EKO27_g4044</name>
</gene>
<dbReference type="AlphaFoldDB" id="A0A439D9I6"/>
<dbReference type="InterPro" id="IPR036047">
    <property type="entry name" value="F-box-like_dom_sf"/>
</dbReference>
<dbReference type="Proteomes" id="UP000286045">
    <property type="component" value="Unassembled WGS sequence"/>
</dbReference>
<protein>
    <recommendedName>
        <fullName evidence="1">F-box domain-containing protein</fullName>
    </recommendedName>
</protein>
<feature type="domain" description="F-box" evidence="1">
    <location>
        <begin position="76"/>
        <end position="120"/>
    </location>
</feature>
<dbReference type="InterPro" id="IPR001810">
    <property type="entry name" value="F-box_dom"/>
</dbReference>
<reference evidence="2 3" key="1">
    <citation type="submission" date="2018-12" db="EMBL/GenBank/DDBJ databases">
        <title>Draft genome sequence of Xylaria grammica IHI A82.</title>
        <authorList>
            <person name="Buettner E."/>
            <person name="Kellner H."/>
        </authorList>
    </citation>
    <scope>NUCLEOTIDE SEQUENCE [LARGE SCALE GENOMIC DNA]</scope>
    <source>
        <strain evidence="2 3">IHI A82</strain>
    </source>
</reference>
<sequence>MWWFDQQMDRTKFSMAESSNADVSADVEQHPDAILRVCSYHRWDLDRVVIRSYPHQMQTVQASLQSAFETSPTADLGTLGRLPVELIFLILNEFDIRSFFRFRQVNRKARVIATDVWEYSLVSRHGLEGLRGLLRGGLAPFFTVRSLYRALITDKCVTCGAFGGHAIVFYRYLASTNSQKYA</sequence>
<name>A0A439D9I6_9PEZI</name>
<dbReference type="Pfam" id="PF00646">
    <property type="entry name" value="F-box"/>
    <property type="match status" value="1"/>
</dbReference>
<dbReference type="EMBL" id="RYZI01000092">
    <property type="protein sequence ID" value="RWA11052.1"/>
    <property type="molecule type" value="Genomic_DNA"/>
</dbReference>
<accession>A0A439D9I6</accession>
<comment type="caution">
    <text evidence="2">The sequence shown here is derived from an EMBL/GenBank/DDBJ whole genome shotgun (WGS) entry which is preliminary data.</text>
</comment>
<dbReference type="SUPFAM" id="SSF81383">
    <property type="entry name" value="F-box domain"/>
    <property type="match status" value="1"/>
</dbReference>
<dbReference type="PROSITE" id="PS50181">
    <property type="entry name" value="FBOX"/>
    <property type="match status" value="1"/>
</dbReference>
<dbReference type="STRING" id="363999.A0A439D9I6"/>